<keyword evidence="1" id="KW-0732">Signal</keyword>
<organism evidence="2 3">
    <name type="scientific">Panagrolaimus davidi</name>
    <dbReference type="NCBI Taxonomy" id="227884"/>
    <lineage>
        <taxon>Eukaryota</taxon>
        <taxon>Metazoa</taxon>
        <taxon>Ecdysozoa</taxon>
        <taxon>Nematoda</taxon>
        <taxon>Chromadorea</taxon>
        <taxon>Rhabditida</taxon>
        <taxon>Tylenchina</taxon>
        <taxon>Panagrolaimomorpha</taxon>
        <taxon>Panagrolaimoidea</taxon>
        <taxon>Panagrolaimidae</taxon>
        <taxon>Panagrolaimus</taxon>
    </lineage>
</organism>
<evidence type="ECO:0000256" key="1">
    <source>
        <dbReference type="SAM" id="SignalP"/>
    </source>
</evidence>
<dbReference type="WBParaSite" id="PDA_v2.g12554.t1">
    <property type="protein sequence ID" value="PDA_v2.g12554.t1"/>
    <property type="gene ID" value="PDA_v2.g12554"/>
</dbReference>
<proteinExistence type="predicted"/>
<name>A0A914P3X1_9BILA</name>
<feature type="signal peptide" evidence="1">
    <location>
        <begin position="1"/>
        <end position="20"/>
    </location>
</feature>
<dbReference type="AlphaFoldDB" id="A0A914P3X1"/>
<sequence length="94" mass="10699">MKAVIALFLFAAIIIQIVDSRPTKSEEIAETRGMALKDANHIPSLKDMKYDVEEEDDENAVAVPSNHPISTKSQMKQQRLKELNKKFLFLLPFL</sequence>
<feature type="chain" id="PRO_5037308920" evidence="1">
    <location>
        <begin position="21"/>
        <end position="94"/>
    </location>
</feature>
<reference evidence="3" key="1">
    <citation type="submission" date="2022-11" db="UniProtKB">
        <authorList>
            <consortium name="WormBaseParasite"/>
        </authorList>
    </citation>
    <scope>IDENTIFICATION</scope>
</reference>
<evidence type="ECO:0000313" key="2">
    <source>
        <dbReference type="Proteomes" id="UP000887578"/>
    </source>
</evidence>
<keyword evidence="2" id="KW-1185">Reference proteome</keyword>
<protein>
    <submittedName>
        <fullName evidence="3">Uncharacterized protein</fullName>
    </submittedName>
</protein>
<accession>A0A914P3X1</accession>
<dbReference type="Proteomes" id="UP000887578">
    <property type="component" value="Unplaced"/>
</dbReference>
<evidence type="ECO:0000313" key="3">
    <source>
        <dbReference type="WBParaSite" id="PDA_v2.g12554.t1"/>
    </source>
</evidence>